<keyword evidence="2" id="KW-1185">Reference proteome</keyword>
<dbReference type="Proteomes" id="UP000266340">
    <property type="component" value="Unassembled WGS sequence"/>
</dbReference>
<accession>A0A398CY20</accession>
<dbReference type="AlphaFoldDB" id="A0A398CY20"/>
<proteinExistence type="predicted"/>
<organism evidence="1 2">
    <name type="scientific">Cohnella faecalis</name>
    <dbReference type="NCBI Taxonomy" id="2315694"/>
    <lineage>
        <taxon>Bacteria</taxon>
        <taxon>Bacillati</taxon>
        <taxon>Bacillota</taxon>
        <taxon>Bacilli</taxon>
        <taxon>Bacillales</taxon>
        <taxon>Paenibacillaceae</taxon>
        <taxon>Cohnella</taxon>
    </lineage>
</organism>
<sequence>MEILLYKKRTRRNQGHARHQNTIPTYPASSSKFDIQEVEHRVTRYRIVGDLFFYVWLLQKGNIAITIIL</sequence>
<comment type="caution">
    <text evidence="1">The sequence shown here is derived from an EMBL/GenBank/DDBJ whole genome shotgun (WGS) entry which is preliminary data.</text>
</comment>
<reference evidence="1 2" key="1">
    <citation type="submission" date="2018-09" db="EMBL/GenBank/DDBJ databases">
        <title>Cohnella cavernae sp. nov., isolated from a karst cave.</title>
        <authorList>
            <person name="Zhu H."/>
        </authorList>
    </citation>
    <scope>NUCLEOTIDE SEQUENCE [LARGE SCALE GENOMIC DNA]</scope>
    <source>
        <strain evidence="1 2">K2E09-144</strain>
    </source>
</reference>
<protein>
    <submittedName>
        <fullName evidence="1">Uncharacterized protein</fullName>
    </submittedName>
</protein>
<dbReference type="EMBL" id="QXJM01000029">
    <property type="protein sequence ID" value="RIE04121.1"/>
    <property type="molecule type" value="Genomic_DNA"/>
</dbReference>
<name>A0A398CY20_9BACL</name>
<gene>
    <name evidence="1" type="ORF">D3H35_09270</name>
</gene>
<evidence type="ECO:0000313" key="2">
    <source>
        <dbReference type="Proteomes" id="UP000266340"/>
    </source>
</evidence>
<evidence type="ECO:0000313" key="1">
    <source>
        <dbReference type="EMBL" id="RIE04121.1"/>
    </source>
</evidence>